<reference evidence="2 3" key="1">
    <citation type="submission" date="2016-10" db="EMBL/GenBank/DDBJ databases">
        <authorList>
            <person name="de Groot N.N."/>
        </authorList>
    </citation>
    <scope>NUCLEOTIDE SEQUENCE [LARGE SCALE GENOMIC DNA]</scope>
    <source>
        <strain evidence="2 3">DSM 12130</strain>
    </source>
</reference>
<feature type="compositionally biased region" description="Polar residues" evidence="1">
    <location>
        <begin position="152"/>
        <end position="161"/>
    </location>
</feature>
<dbReference type="AlphaFoldDB" id="A0A1H0UBV1"/>
<dbReference type="STRING" id="91360.SAMN05660330_03475"/>
<dbReference type="Proteomes" id="UP000199073">
    <property type="component" value="Unassembled WGS sequence"/>
</dbReference>
<evidence type="ECO:0000313" key="3">
    <source>
        <dbReference type="Proteomes" id="UP000199073"/>
    </source>
</evidence>
<dbReference type="PROSITE" id="PS51257">
    <property type="entry name" value="PROKAR_LIPOPROTEIN"/>
    <property type="match status" value="1"/>
</dbReference>
<accession>A0A1H0UBV1</accession>
<evidence type="ECO:0008006" key="4">
    <source>
        <dbReference type="Google" id="ProtNLM"/>
    </source>
</evidence>
<dbReference type="EMBL" id="FNJI01000030">
    <property type="protein sequence ID" value="SDP63468.1"/>
    <property type="molecule type" value="Genomic_DNA"/>
</dbReference>
<organism evidence="2 3">
    <name type="scientific">Desulforhopalus singaporensis</name>
    <dbReference type="NCBI Taxonomy" id="91360"/>
    <lineage>
        <taxon>Bacteria</taxon>
        <taxon>Pseudomonadati</taxon>
        <taxon>Thermodesulfobacteriota</taxon>
        <taxon>Desulfobulbia</taxon>
        <taxon>Desulfobulbales</taxon>
        <taxon>Desulfocapsaceae</taxon>
        <taxon>Desulforhopalus</taxon>
    </lineage>
</organism>
<dbReference type="OrthoDB" id="5428905at2"/>
<dbReference type="RefSeq" id="WP_092225120.1">
    <property type="nucleotide sequence ID" value="NZ_FNJI01000030.1"/>
</dbReference>
<protein>
    <recommendedName>
        <fullName evidence="4">AsmA family protein</fullName>
    </recommendedName>
</protein>
<evidence type="ECO:0000256" key="1">
    <source>
        <dbReference type="SAM" id="MobiDB-lite"/>
    </source>
</evidence>
<name>A0A1H0UBV1_9BACT</name>
<keyword evidence="3" id="KW-1185">Reference proteome</keyword>
<proteinExistence type="predicted"/>
<gene>
    <name evidence="2" type="ORF">SAMN05660330_03475</name>
</gene>
<evidence type="ECO:0000313" key="2">
    <source>
        <dbReference type="EMBL" id="SDP63468.1"/>
    </source>
</evidence>
<feature type="region of interest" description="Disordered" evidence="1">
    <location>
        <begin position="117"/>
        <end position="161"/>
    </location>
</feature>
<sequence>MKKNTSSGKRKFLLLVVTGVLLLAACLVFFLPSIISSPWGVKTVQQSLSDRLPGLIKFDRLSLGWTMPVHIEGFVYEDQAAKLAVTAADIQTSKGLLGFLSDHQDLGEITIDSPVVTASRTAGPEKNATTQAGGDKTGEQGTTTPPDPVQPRQASAKSGKTQFSLPAITATIVVKDGAAVMVSDKGNKTPLLQRLNLTSTVSGPQNFLSFSADCYDGDNSGSFRGDGQILFPGSTAAAADASHSMASVVIDNFQIAKILDLVSQINSFPQGSGLLNADFILTGQDIDIAQVKGNFSVDQLNFHGGAIAPDTPSLGTITLDVDAEKKGASYGLNRVLLKSSLGQAVIKGSFGTATDSQIEAALSLDLAQIFRQFPATLKLRPGVIIDTGKIDTTAHVTSSGPATMFDLKTTLQHLKGVADNRAVSWNEPITVVAKGIKDQTGIGLDLFSIDSPFLQGKGHGNNDGMELQLAGDIGKGLTRIARFIDLGGYSGYGSVNVAMKLTAKEKELRTITGDLAIADFTLKRGDTILIPAEEFGASVKADIRLDHSMRFRSADNLALDMTSWLGKTTVTADRIESGSEQKIDSITGLQLQAGLSPFHLTKLLHTFNKLPENMKLVGDKAIGVKLSVAEMGNQKVVGAGLIDGIKLATADGQPVDQRLSLKLDLDQAGDSGNLTVNSFEISSLPATVSGSGTFKEGKGAQAVGGEGILSLDWNQISRLMQNLYNIDLTIKDISTEPFVVRTSSPNGKWNDAIANTEIATSFGVESADGYGVSIKQLTAPVQLKNSLATFDIQGDLNRGRLTLTPSIDFTHSPPLLSFPENSQIVSGAGLTAAMSNDLLAKIHPLFKGAAISSGTVDLNLSYFHWPLDHPAGKDADFKGNLFFHDTKLQAGGILLPLLDAMKAREQQITLGEQAIEFKGKEQRIHCSPLEIKLDEHTIRLSGSVGFDKSLDYQALIPVTRKMVGGDLYKYLEGSFITVPISGTVTKPSINKNFIDTALKDLILQAGKKRISDQAGSILQKLFE</sequence>